<keyword evidence="3" id="KW-1185">Reference proteome</keyword>
<dbReference type="PANTHER" id="PTHR14911:SF13">
    <property type="entry name" value="TRNA (GUANINE(6)-N2)-METHYLTRANSFERASE THUMP3"/>
    <property type="match status" value="1"/>
</dbReference>
<evidence type="ECO:0000259" key="1">
    <source>
        <dbReference type="Pfam" id="PF01170"/>
    </source>
</evidence>
<dbReference type="GO" id="GO:0016423">
    <property type="term" value="F:tRNA (guanine) methyltransferase activity"/>
    <property type="evidence" value="ECO:0007669"/>
    <property type="project" value="TreeGrafter"/>
</dbReference>
<organism evidence="2 3">
    <name type="scientific">Perkinsus olseni</name>
    <name type="common">Perkinsus atlanticus</name>
    <dbReference type="NCBI Taxonomy" id="32597"/>
    <lineage>
        <taxon>Eukaryota</taxon>
        <taxon>Sar</taxon>
        <taxon>Alveolata</taxon>
        <taxon>Perkinsozoa</taxon>
        <taxon>Perkinsea</taxon>
        <taxon>Perkinsida</taxon>
        <taxon>Perkinsidae</taxon>
        <taxon>Perkinsus</taxon>
    </lineage>
</organism>
<accession>A0A7J6S6I0</accession>
<dbReference type="SUPFAM" id="SSF53335">
    <property type="entry name" value="S-adenosyl-L-methionine-dependent methyltransferases"/>
    <property type="match status" value="1"/>
</dbReference>
<dbReference type="InterPro" id="IPR000241">
    <property type="entry name" value="RlmKL-like_Mtase"/>
</dbReference>
<reference evidence="2 3" key="1">
    <citation type="submission" date="2020-04" db="EMBL/GenBank/DDBJ databases">
        <title>Perkinsus olseni comparative genomics.</title>
        <authorList>
            <person name="Bogema D.R."/>
        </authorList>
    </citation>
    <scope>NUCLEOTIDE SEQUENCE [LARGE SCALE GENOMIC DNA]</scope>
    <source>
        <strain evidence="2 3">ATCC PRA-207</strain>
    </source>
</reference>
<dbReference type="EMBL" id="JABANO010020615">
    <property type="protein sequence ID" value="KAF4728195.1"/>
    <property type="molecule type" value="Genomic_DNA"/>
</dbReference>
<dbReference type="Pfam" id="PF01170">
    <property type="entry name" value="UPF0020"/>
    <property type="match status" value="1"/>
</dbReference>
<name>A0A7J6S6I0_PEROL</name>
<evidence type="ECO:0000313" key="3">
    <source>
        <dbReference type="Proteomes" id="UP000553632"/>
    </source>
</evidence>
<gene>
    <name evidence="2" type="ORF">FOZ63_033558</name>
</gene>
<dbReference type="InterPro" id="IPR029063">
    <property type="entry name" value="SAM-dependent_MTases_sf"/>
</dbReference>
<dbReference type="PANTHER" id="PTHR14911">
    <property type="entry name" value="THUMP DOMAIN-CONTAINING"/>
    <property type="match status" value="1"/>
</dbReference>
<dbReference type="AlphaFoldDB" id="A0A7J6S6I0"/>
<sequence length="412" mass="45955">MSSRKRSRDADEEKSRYFGVYPHGMREVALYELQHHCHATVIDEYPEVNAVIFGDAKELRAVGCYYTLFIYTDTRTLTEPTIKDVREALTAMSGLDGALVEGYRSWRVTGYRLEGTDGVVHEFNTMDLEKATADCIGSDTPVDLSGNADVEVVVWVMGLRIVVGWRPKRGWDKVDASRAMSISKEGRASRAPDAVSFCVGHLALMHHHHHHDKGDGTMVVSDPMCGVGSYLFAMYFILVVRGRSDGPVEFYGYDADEEAIAIARANAARLAWDINFEVLDCGEAVGAKGADGLTGGSPPIKADLVLVDPPWGHRHLTHSMVRKLYPRWSRSWLSLLKDESSLCVVVTIRTSHMQKEVLQLHASYMHHQPPLQILPHLTYRVPNFTQVGSPVRFDNMGFGQCAAFLWALHPPT</sequence>
<feature type="domain" description="Ribosomal RNA large subunit methyltransferase K/L-like methyltransferase" evidence="1">
    <location>
        <begin position="220"/>
        <end position="348"/>
    </location>
</feature>
<dbReference type="GO" id="GO:0003676">
    <property type="term" value="F:nucleic acid binding"/>
    <property type="evidence" value="ECO:0007669"/>
    <property type="project" value="InterPro"/>
</dbReference>
<dbReference type="Proteomes" id="UP000553632">
    <property type="component" value="Unassembled WGS sequence"/>
</dbReference>
<dbReference type="Gene3D" id="3.40.50.150">
    <property type="entry name" value="Vaccinia Virus protein VP39"/>
    <property type="match status" value="1"/>
</dbReference>
<dbReference type="GO" id="GO:0043527">
    <property type="term" value="C:tRNA methyltransferase complex"/>
    <property type="evidence" value="ECO:0007669"/>
    <property type="project" value="UniProtKB-ARBA"/>
</dbReference>
<comment type="caution">
    <text evidence="2">The sequence shown here is derived from an EMBL/GenBank/DDBJ whole genome shotgun (WGS) entry which is preliminary data.</text>
</comment>
<dbReference type="PROSITE" id="PS00092">
    <property type="entry name" value="N6_MTASE"/>
    <property type="match status" value="1"/>
</dbReference>
<dbReference type="InterPro" id="IPR002052">
    <property type="entry name" value="DNA_methylase_N6_adenine_CS"/>
</dbReference>
<evidence type="ECO:0000313" key="2">
    <source>
        <dbReference type="EMBL" id="KAF4728195.1"/>
    </source>
</evidence>
<protein>
    <recommendedName>
        <fullName evidence="1">Ribosomal RNA large subunit methyltransferase K/L-like methyltransferase domain-containing protein</fullName>
    </recommendedName>
</protein>
<proteinExistence type="predicted"/>
<dbReference type="GO" id="GO:0030488">
    <property type="term" value="P:tRNA methylation"/>
    <property type="evidence" value="ECO:0007669"/>
    <property type="project" value="TreeGrafter"/>
</dbReference>